<gene>
    <name evidence="1" type="ORF">METZ01_LOCUS140480</name>
</gene>
<sequence length="95" mass="11311">MDEGTMRNRLSELSSENDLTELMDLTIYNVNRALTKNSQNNYQIEFYVKESYKDNPPKTKHYLFRSYDADALELFSILIRMEVDEDEAMKEFLPE</sequence>
<accession>A0A381ZED6</accession>
<dbReference type="AlphaFoldDB" id="A0A381ZED6"/>
<name>A0A381ZED6_9ZZZZ</name>
<protein>
    <submittedName>
        <fullName evidence="1">Uncharacterized protein</fullName>
    </submittedName>
</protein>
<reference evidence="1" key="1">
    <citation type="submission" date="2018-05" db="EMBL/GenBank/DDBJ databases">
        <authorList>
            <person name="Lanie J.A."/>
            <person name="Ng W.-L."/>
            <person name="Kazmierczak K.M."/>
            <person name="Andrzejewski T.M."/>
            <person name="Davidsen T.M."/>
            <person name="Wayne K.J."/>
            <person name="Tettelin H."/>
            <person name="Glass J.I."/>
            <person name="Rusch D."/>
            <person name="Podicherti R."/>
            <person name="Tsui H.-C.T."/>
            <person name="Winkler M.E."/>
        </authorList>
    </citation>
    <scope>NUCLEOTIDE SEQUENCE</scope>
</reference>
<proteinExistence type="predicted"/>
<organism evidence="1">
    <name type="scientific">marine metagenome</name>
    <dbReference type="NCBI Taxonomy" id="408172"/>
    <lineage>
        <taxon>unclassified sequences</taxon>
        <taxon>metagenomes</taxon>
        <taxon>ecological metagenomes</taxon>
    </lineage>
</organism>
<dbReference type="EMBL" id="UINC01020998">
    <property type="protein sequence ID" value="SVA87626.1"/>
    <property type="molecule type" value="Genomic_DNA"/>
</dbReference>
<evidence type="ECO:0000313" key="1">
    <source>
        <dbReference type="EMBL" id="SVA87626.1"/>
    </source>
</evidence>